<name>A0AAV1E4H6_OLDCO</name>
<accession>A0AAV1E4H6</accession>
<dbReference type="AlphaFoldDB" id="A0AAV1E4H6"/>
<dbReference type="Proteomes" id="UP001161247">
    <property type="component" value="Chromosome 8"/>
</dbReference>
<proteinExistence type="predicted"/>
<evidence type="ECO:0000313" key="1">
    <source>
        <dbReference type="EMBL" id="CAI9115005.1"/>
    </source>
</evidence>
<reference evidence="1" key="1">
    <citation type="submission" date="2023-03" db="EMBL/GenBank/DDBJ databases">
        <authorList>
            <person name="Julca I."/>
        </authorList>
    </citation>
    <scope>NUCLEOTIDE SEQUENCE</scope>
</reference>
<evidence type="ECO:0000313" key="2">
    <source>
        <dbReference type="Proteomes" id="UP001161247"/>
    </source>
</evidence>
<keyword evidence="2" id="KW-1185">Reference proteome</keyword>
<organism evidence="1 2">
    <name type="scientific">Oldenlandia corymbosa var. corymbosa</name>
    <dbReference type="NCBI Taxonomy" id="529605"/>
    <lineage>
        <taxon>Eukaryota</taxon>
        <taxon>Viridiplantae</taxon>
        <taxon>Streptophyta</taxon>
        <taxon>Embryophyta</taxon>
        <taxon>Tracheophyta</taxon>
        <taxon>Spermatophyta</taxon>
        <taxon>Magnoliopsida</taxon>
        <taxon>eudicotyledons</taxon>
        <taxon>Gunneridae</taxon>
        <taxon>Pentapetalae</taxon>
        <taxon>asterids</taxon>
        <taxon>lamiids</taxon>
        <taxon>Gentianales</taxon>
        <taxon>Rubiaceae</taxon>
        <taxon>Rubioideae</taxon>
        <taxon>Spermacoceae</taxon>
        <taxon>Hedyotis-Oldenlandia complex</taxon>
        <taxon>Oldenlandia</taxon>
    </lineage>
</organism>
<sequence>MAGLWIFRDEVTFDAFGKEQGVRAVYERERVATAYSLALRLYRRYDAVADVTTAARPEAPNVRRRRENFRCNATSMGVQSQLGTLAQIIKAIDPKLHQHLGIGN</sequence>
<dbReference type="EMBL" id="OX459125">
    <property type="protein sequence ID" value="CAI9115005.1"/>
    <property type="molecule type" value="Genomic_DNA"/>
</dbReference>
<protein>
    <submittedName>
        <fullName evidence="1">OLC1v1015837C1</fullName>
    </submittedName>
</protein>
<gene>
    <name evidence="1" type="ORF">OLC1_LOCUS21609</name>
</gene>